<accession>A0ABN3XQK3</accession>
<proteinExistence type="predicted"/>
<evidence type="ECO:0000313" key="1">
    <source>
        <dbReference type="EMBL" id="GAA2971979.1"/>
    </source>
</evidence>
<keyword evidence="2" id="KW-1185">Reference proteome</keyword>
<name>A0ABN3XQK3_9ACTN</name>
<evidence type="ECO:0000313" key="2">
    <source>
        <dbReference type="Proteomes" id="UP001500403"/>
    </source>
</evidence>
<gene>
    <name evidence="1" type="ORF">GCM10010446_65760</name>
</gene>
<organism evidence="1 2">
    <name type="scientific">Streptomyces enissocaesilis</name>
    <dbReference type="NCBI Taxonomy" id="332589"/>
    <lineage>
        <taxon>Bacteria</taxon>
        <taxon>Bacillati</taxon>
        <taxon>Actinomycetota</taxon>
        <taxon>Actinomycetes</taxon>
        <taxon>Kitasatosporales</taxon>
        <taxon>Streptomycetaceae</taxon>
        <taxon>Streptomyces</taxon>
        <taxon>Streptomyces rochei group</taxon>
    </lineage>
</organism>
<reference evidence="1 2" key="1">
    <citation type="journal article" date="2019" name="Int. J. Syst. Evol. Microbiol.">
        <title>The Global Catalogue of Microorganisms (GCM) 10K type strain sequencing project: providing services to taxonomists for standard genome sequencing and annotation.</title>
        <authorList>
            <consortium name="The Broad Institute Genomics Platform"/>
            <consortium name="The Broad Institute Genome Sequencing Center for Infectious Disease"/>
            <person name="Wu L."/>
            <person name="Ma J."/>
        </authorList>
    </citation>
    <scope>NUCLEOTIDE SEQUENCE [LARGE SCALE GENOMIC DNA]</scope>
    <source>
        <strain evidence="1 2">JCM 9088</strain>
    </source>
</reference>
<comment type="caution">
    <text evidence="1">The sequence shown here is derived from an EMBL/GenBank/DDBJ whole genome shotgun (WGS) entry which is preliminary data.</text>
</comment>
<dbReference type="Proteomes" id="UP001500403">
    <property type="component" value="Unassembled WGS sequence"/>
</dbReference>
<protein>
    <submittedName>
        <fullName evidence="1">Uncharacterized protein</fullName>
    </submittedName>
</protein>
<sequence length="129" mass="14021">MSGQQPYAVRLSPPAAKVLDALPEHVEQMAWDVLDAAAGHPWGFPQWDADDPEGEDVRIASVGHLLRQPRHEAPVRAGHRLARIDSSQCVRQRLVSGPALQLPDRRRGVHMLSSSTNDLGGNGALSLIL</sequence>
<dbReference type="EMBL" id="BAAAUD010000106">
    <property type="protein sequence ID" value="GAA2971979.1"/>
    <property type="molecule type" value="Genomic_DNA"/>
</dbReference>